<evidence type="ECO:0000313" key="1">
    <source>
        <dbReference type="EMBL" id="CRL24533.1"/>
    </source>
</evidence>
<gene>
    <name evidence="1" type="ORF">PCAMFM013_S012g000142</name>
</gene>
<proteinExistence type="predicted"/>
<reference evidence="1 2" key="1">
    <citation type="journal article" date="2014" name="Nat. Commun.">
        <title>Multiple recent horizontal transfers of a large genomic region in cheese making fungi.</title>
        <authorList>
            <person name="Cheeseman K."/>
            <person name="Ropars J."/>
            <person name="Renault P."/>
            <person name="Dupont J."/>
            <person name="Gouzy J."/>
            <person name="Branca A."/>
            <person name="Abraham A.L."/>
            <person name="Ceppi M."/>
            <person name="Conseiller E."/>
            <person name="Debuchy R."/>
            <person name="Malagnac F."/>
            <person name="Goarin A."/>
            <person name="Silar P."/>
            <person name="Lacoste S."/>
            <person name="Sallet E."/>
            <person name="Bensimon A."/>
            <person name="Giraud T."/>
            <person name="Brygoo Y."/>
        </authorList>
    </citation>
    <scope>NUCLEOTIDE SEQUENCE [LARGE SCALE GENOMIC DNA]</scope>
    <source>
        <strain evidence="2">FM 013</strain>
    </source>
</reference>
<dbReference type="Proteomes" id="UP000053732">
    <property type="component" value="Unassembled WGS sequence"/>
</dbReference>
<protein>
    <submittedName>
        <fullName evidence="1">Str. FM013</fullName>
    </submittedName>
</protein>
<name>A0A0G4PDX4_PENC3</name>
<organism evidence="1 2">
    <name type="scientific">Penicillium camemberti (strain FM 013)</name>
    <dbReference type="NCBI Taxonomy" id="1429867"/>
    <lineage>
        <taxon>Eukaryota</taxon>
        <taxon>Fungi</taxon>
        <taxon>Dikarya</taxon>
        <taxon>Ascomycota</taxon>
        <taxon>Pezizomycotina</taxon>
        <taxon>Eurotiomycetes</taxon>
        <taxon>Eurotiomycetidae</taxon>
        <taxon>Eurotiales</taxon>
        <taxon>Aspergillaceae</taxon>
        <taxon>Penicillium</taxon>
    </lineage>
</organism>
<dbReference type="EMBL" id="HG793145">
    <property type="protein sequence ID" value="CRL24533.1"/>
    <property type="molecule type" value="Genomic_DNA"/>
</dbReference>
<sequence length="62" mass="7129">MNIQGVKYLTLHFWGRPEDYVHNAIRTGPQHGPDTERELLTSYGMHGAQSIRHNPLNLPLIH</sequence>
<dbReference type="AlphaFoldDB" id="A0A0G4PDX4"/>
<evidence type="ECO:0000313" key="2">
    <source>
        <dbReference type="Proteomes" id="UP000053732"/>
    </source>
</evidence>
<keyword evidence="2" id="KW-1185">Reference proteome</keyword>
<accession>A0A0G4PDX4</accession>